<dbReference type="InterPro" id="IPR025855">
    <property type="entry name" value="Replic_Relax"/>
</dbReference>
<evidence type="ECO:0000313" key="1">
    <source>
        <dbReference type="EMBL" id="MCK9874696.1"/>
    </source>
</evidence>
<gene>
    <name evidence="1" type="ORF">MXD59_02675</name>
</gene>
<dbReference type="Pfam" id="PF13814">
    <property type="entry name" value="Replic_Relax"/>
    <property type="match status" value="1"/>
</dbReference>
<organism evidence="1 2">
    <name type="scientific">Frankia umida</name>
    <dbReference type="NCBI Taxonomy" id="573489"/>
    <lineage>
        <taxon>Bacteria</taxon>
        <taxon>Bacillati</taxon>
        <taxon>Actinomycetota</taxon>
        <taxon>Actinomycetes</taxon>
        <taxon>Frankiales</taxon>
        <taxon>Frankiaceae</taxon>
        <taxon>Frankia</taxon>
    </lineage>
</organism>
<reference evidence="1 2" key="1">
    <citation type="submission" date="2022-04" db="EMBL/GenBank/DDBJ databases">
        <title>Genome diversity in the genus Frankia.</title>
        <authorList>
            <person name="Carlos-Shanley C."/>
            <person name="Hahn D."/>
        </authorList>
    </citation>
    <scope>NUCLEOTIDE SEQUENCE [LARGE SCALE GENOMIC DNA]</scope>
    <source>
        <strain evidence="1 2">Ag45/Mut15</strain>
    </source>
</reference>
<dbReference type="EMBL" id="JALKFT010000002">
    <property type="protein sequence ID" value="MCK9874696.1"/>
    <property type="molecule type" value="Genomic_DNA"/>
</dbReference>
<protein>
    <submittedName>
        <fullName evidence="1">Replication-relaxation family protein</fullName>
    </submittedName>
</protein>
<dbReference type="RefSeq" id="WP_248823443.1">
    <property type="nucleotide sequence ID" value="NZ_JALKFT010000002.1"/>
</dbReference>
<sequence>MVQPNAHGRWAQGRAEVEWFLEPDFGTEALRRLTFKIDAYGRLAKTIRIDTPLLIWTTTRPREARLREVLTEALRNLDNPTRAPVSTTAADLAEPVSIWAPP</sequence>
<evidence type="ECO:0000313" key="2">
    <source>
        <dbReference type="Proteomes" id="UP001201873"/>
    </source>
</evidence>
<dbReference type="Proteomes" id="UP001201873">
    <property type="component" value="Unassembled WGS sequence"/>
</dbReference>
<keyword evidence="2" id="KW-1185">Reference proteome</keyword>
<proteinExistence type="predicted"/>
<comment type="caution">
    <text evidence="1">The sequence shown here is derived from an EMBL/GenBank/DDBJ whole genome shotgun (WGS) entry which is preliminary data.</text>
</comment>
<name>A0ABT0JT29_9ACTN</name>
<accession>A0ABT0JT29</accession>